<accession>A0A031JUD4</accession>
<dbReference type="AlphaFoldDB" id="A0A031JUD4"/>
<dbReference type="Proteomes" id="UP000024329">
    <property type="component" value="Unassembled WGS sequence"/>
</dbReference>
<organism evidence="2 3">
    <name type="scientific">Novosphingobium resinovorum</name>
    <dbReference type="NCBI Taxonomy" id="158500"/>
    <lineage>
        <taxon>Bacteria</taxon>
        <taxon>Pseudomonadati</taxon>
        <taxon>Pseudomonadota</taxon>
        <taxon>Alphaproteobacteria</taxon>
        <taxon>Sphingomonadales</taxon>
        <taxon>Sphingomonadaceae</taxon>
        <taxon>Novosphingobium</taxon>
    </lineage>
</organism>
<feature type="chain" id="PRO_5001552136" description="Ankyrin" evidence="1">
    <location>
        <begin position="21"/>
        <end position="399"/>
    </location>
</feature>
<dbReference type="STRING" id="158500.BES08_09180"/>
<dbReference type="PROSITE" id="PS51257">
    <property type="entry name" value="PROKAR_LIPOPROTEIN"/>
    <property type="match status" value="1"/>
</dbReference>
<evidence type="ECO:0000313" key="2">
    <source>
        <dbReference type="EMBL" id="EZP80403.1"/>
    </source>
</evidence>
<dbReference type="InterPro" id="IPR036770">
    <property type="entry name" value="Ankyrin_rpt-contain_sf"/>
</dbReference>
<evidence type="ECO:0008006" key="4">
    <source>
        <dbReference type="Google" id="ProtNLM"/>
    </source>
</evidence>
<keyword evidence="1" id="KW-0732">Signal</keyword>
<feature type="signal peptide" evidence="1">
    <location>
        <begin position="1"/>
        <end position="20"/>
    </location>
</feature>
<dbReference type="PATRIC" id="fig|158500.4.peg.3559"/>
<evidence type="ECO:0000256" key="1">
    <source>
        <dbReference type="SAM" id="SignalP"/>
    </source>
</evidence>
<dbReference type="EMBL" id="JFYZ01000017">
    <property type="protein sequence ID" value="EZP80403.1"/>
    <property type="molecule type" value="Genomic_DNA"/>
</dbReference>
<name>A0A031JUD4_9SPHN</name>
<proteinExistence type="predicted"/>
<dbReference type="Gene3D" id="1.25.40.20">
    <property type="entry name" value="Ankyrin repeat-containing domain"/>
    <property type="match status" value="1"/>
</dbReference>
<gene>
    <name evidence="2" type="ORF">BV97_03490</name>
</gene>
<comment type="caution">
    <text evidence="2">The sequence shown here is derived from an EMBL/GenBank/DDBJ whole genome shotgun (WGS) entry which is preliminary data.</text>
</comment>
<dbReference type="RefSeq" id="WP_036527245.1">
    <property type="nucleotide sequence ID" value="NZ_JFYZ01000017.1"/>
</dbReference>
<dbReference type="SUPFAM" id="SSF48403">
    <property type="entry name" value="Ankyrin repeat"/>
    <property type="match status" value="1"/>
</dbReference>
<reference evidence="2 3" key="1">
    <citation type="submission" date="2014-03" db="EMBL/GenBank/DDBJ databases">
        <title>Whole genome sequence of Novosphingobium resinovorum KF1.</title>
        <authorList>
            <person name="Gan H.M."/>
            <person name="Gan H.Y."/>
            <person name="Chew T.H."/>
            <person name="Savka M.A."/>
        </authorList>
    </citation>
    <scope>NUCLEOTIDE SEQUENCE [LARGE SCALE GENOMIC DNA]</scope>
    <source>
        <strain evidence="2 3">KF1</strain>
    </source>
</reference>
<sequence>MIGKRLLTATILCMGALTTAACSDDAPKGNLGVEGASVTQCGDLRADTAFLDKLRKGDRSLRRKLKDGSANAVAEAHKALDMGDFRLIAATTPTGISTEAYGVQCRMLGGLSPWTVRAVAFVPEGKVEGGQQKPDDTVTGFGRRYNAAMLADPRYPYADVCRAVDKAGPAPTMPDNPDAGIEQPYGFAELGVARMEHGLGAAARRGSIRDIGILLERDPKGIDKPDLFGLTPLAWAVAYHRWPAAQALLRAKADPIGGTCQTTIDRQSPLQIARVMRWYGVIRAMRPLVTEEQFASLRQKPRWDDASLVEFNHALTELKERYDTQLKAKPFGRYDLNFQVDEQGNTTECKMDPASVSPAFDKELCGLAVEIVRWAPARDAFGTRVPESAKLLVGFGGGS</sequence>
<protein>
    <recommendedName>
        <fullName evidence="4">Ankyrin</fullName>
    </recommendedName>
</protein>
<evidence type="ECO:0000313" key="3">
    <source>
        <dbReference type="Proteomes" id="UP000024329"/>
    </source>
</evidence>